<evidence type="ECO:0000313" key="7">
    <source>
        <dbReference type="Proteomes" id="UP000201838"/>
    </source>
</evidence>
<protein>
    <submittedName>
        <fullName evidence="6">Methyl-accepting chemotaxis protein IV</fullName>
    </submittedName>
</protein>
<evidence type="ECO:0000313" key="6">
    <source>
        <dbReference type="EMBL" id="SMX25420.1"/>
    </source>
</evidence>
<sequence length="262" mass="27720">MSVVAQRSEQMDAEIREISTSTNDLARRTEVQAQNLNETSEVLRELTKSVRANASSVEDAHLSAQSAQSDAQASGDVVMQASQAMEKIRIESGKIGKIVELIEGIALQTNLLALNAGVEAGRAGDAGRGFSVVAAEVRGLAQRSSESATSIRTLIDRSGAEVENGSSQIAKTVDSLGSVEITISEITSQMDSISSCTQDERDQISSLNSTIEEMGIVTQKNAAMFEETSAACANLSSGAKDLRELTQQFQVSDTSQRTDAAA</sequence>
<dbReference type="Gene3D" id="1.10.287.950">
    <property type="entry name" value="Methyl-accepting chemotaxis protein"/>
    <property type="match status" value="1"/>
</dbReference>
<comment type="similarity">
    <text evidence="2">Belongs to the methyl-accepting chemotaxis (MCP) protein family.</text>
</comment>
<dbReference type="AlphaFoldDB" id="A0A238J638"/>
<feature type="region of interest" description="Disordered" evidence="4">
    <location>
        <begin position="1"/>
        <end position="21"/>
    </location>
</feature>
<dbReference type="InterPro" id="IPR051310">
    <property type="entry name" value="MCP_chemotaxis"/>
</dbReference>
<feature type="domain" description="Methyl-accepting transducer" evidence="5">
    <location>
        <begin position="7"/>
        <end position="236"/>
    </location>
</feature>
<keyword evidence="1" id="KW-0145">Chemotaxis</keyword>
<name>A0A238J638_9RHOB</name>
<dbReference type="PANTHER" id="PTHR43531">
    <property type="entry name" value="PROTEIN ICFG"/>
    <property type="match status" value="1"/>
</dbReference>
<evidence type="ECO:0000259" key="5">
    <source>
        <dbReference type="PROSITE" id="PS50111"/>
    </source>
</evidence>
<dbReference type="GO" id="GO:0016020">
    <property type="term" value="C:membrane"/>
    <property type="evidence" value="ECO:0007669"/>
    <property type="project" value="InterPro"/>
</dbReference>
<gene>
    <name evidence="6" type="primary">tap_2</name>
    <name evidence="6" type="ORF">BOA8489_03563</name>
</gene>
<keyword evidence="3" id="KW-0807">Transducer</keyword>
<dbReference type="GO" id="GO:0007165">
    <property type="term" value="P:signal transduction"/>
    <property type="evidence" value="ECO:0007669"/>
    <property type="project" value="UniProtKB-KW"/>
</dbReference>
<evidence type="ECO:0000256" key="3">
    <source>
        <dbReference type="PROSITE-ProRule" id="PRU00284"/>
    </source>
</evidence>
<accession>A0A238J638</accession>
<dbReference type="PROSITE" id="PS50111">
    <property type="entry name" value="CHEMOTAXIS_TRANSDUC_2"/>
    <property type="match status" value="1"/>
</dbReference>
<evidence type="ECO:0000256" key="2">
    <source>
        <dbReference type="ARBA" id="ARBA00029447"/>
    </source>
</evidence>
<keyword evidence="7" id="KW-1185">Reference proteome</keyword>
<dbReference type="PRINTS" id="PR00260">
    <property type="entry name" value="CHEMTRNSDUCR"/>
</dbReference>
<evidence type="ECO:0000256" key="1">
    <source>
        <dbReference type="ARBA" id="ARBA00022500"/>
    </source>
</evidence>
<reference evidence="6 7" key="1">
    <citation type="submission" date="2017-05" db="EMBL/GenBank/DDBJ databases">
        <authorList>
            <person name="Song R."/>
            <person name="Chenine A.L."/>
            <person name="Ruprecht R.M."/>
        </authorList>
    </citation>
    <scope>NUCLEOTIDE SEQUENCE [LARGE SCALE GENOMIC DNA]</scope>
    <source>
        <strain evidence="6 7">CECT 8489</strain>
    </source>
</reference>
<proteinExistence type="inferred from homology"/>
<dbReference type="GO" id="GO:0006935">
    <property type="term" value="P:chemotaxis"/>
    <property type="evidence" value="ECO:0007669"/>
    <property type="project" value="UniProtKB-KW"/>
</dbReference>
<dbReference type="Pfam" id="PF00015">
    <property type="entry name" value="MCPsignal"/>
    <property type="match status" value="1"/>
</dbReference>
<dbReference type="PANTHER" id="PTHR43531:SF11">
    <property type="entry name" value="METHYL-ACCEPTING CHEMOTAXIS PROTEIN 3"/>
    <property type="match status" value="1"/>
</dbReference>
<dbReference type="SUPFAM" id="SSF58104">
    <property type="entry name" value="Methyl-accepting chemotaxis protein (MCP) signaling domain"/>
    <property type="match status" value="1"/>
</dbReference>
<evidence type="ECO:0000256" key="4">
    <source>
        <dbReference type="SAM" id="MobiDB-lite"/>
    </source>
</evidence>
<dbReference type="EMBL" id="FXXQ01000016">
    <property type="protein sequence ID" value="SMX25420.1"/>
    <property type="molecule type" value="Genomic_DNA"/>
</dbReference>
<dbReference type="SMART" id="SM00283">
    <property type="entry name" value="MA"/>
    <property type="match status" value="1"/>
</dbReference>
<organism evidence="6 7">
    <name type="scientific">Boseongicola aestuarii</name>
    <dbReference type="NCBI Taxonomy" id="1470561"/>
    <lineage>
        <taxon>Bacteria</taxon>
        <taxon>Pseudomonadati</taxon>
        <taxon>Pseudomonadota</taxon>
        <taxon>Alphaproteobacteria</taxon>
        <taxon>Rhodobacterales</taxon>
        <taxon>Paracoccaceae</taxon>
        <taxon>Boseongicola</taxon>
    </lineage>
</organism>
<dbReference type="GO" id="GO:0004888">
    <property type="term" value="F:transmembrane signaling receptor activity"/>
    <property type="evidence" value="ECO:0007669"/>
    <property type="project" value="InterPro"/>
</dbReference>
<dbReference type="Proteomes" id="UP000201838">
    <property type="component" value="Unassembled WGS sequence"/>
</dbReference>
<dbReference type="InterPro" id="IPR004090">
    <property type="entry name" value="Chemotax_Me-accpt_rcpt"/>
</dbReference>
<dbReference type="InterPro" id="IPR004089">
    <property type="entry name" value="MCPsignal_dom"/>
</dbReference>